<dbReference type="Gene3D" id="3.30.565.10">
    <property type="entry name" value="Histidine kinase-like ATPase, C-terminal domain"/>
    <property type="match status" value="1"/>
</dbReference>
<accession>A0ABS8XP50</accession>
<dbReference type="SUPFAM" id="SSF55874">
    <property type="entry name" value="ATPase domain of HSP90 chaperone/DNA topoisomerase II/histidine kinase"/>
    <property type="match status" value="1"/>
</dbReference>
<feature type="transmembrane region" description="Helical" evidence="7">
    <location>
        <begin position="92"/>
        <end position="114"/>
    </location>
</feature>
<evidence type="ECO:0000256" key="1">
    <source>
        <dbReference type="ARBA" id="ARBA00000085"/>
    </source>
</evidence>
<dbReference type="SMART" id="SM00387">
    <property type="entry name" value="HATPase_c"/>
    <property type="match status" value="1"/>
</dbReference>
<dbReference type="InterPro" id="IPR004358">
    <property type="entry name" value="Sig_transdc_His_kin-like_C"/>
</dbReference>
<feature type="transmembrane region" description="Helical" evidence="7">
    <location>
        <begin position="406"/>
        <end position="424"/>
    </location>
</feature>
<evidence type="ECO:0000259" key="8">
    <source>
        <dbReference type="PROSITE" id="PS50109"/>
    </source>
</evidence>
<dbReference type="InterPro" id="IPR005467">
    <property type="entry name" value="His_kinase_dom"/>
</dbReference>
<keyword evidence="11" id="KW-1185">Reference proteome</keyword>
<organism evidence="10 11">
    <name type="scientific">Pelomonas cellulosilytica</name>
    <dbReference type="NCBI Taxonomy" id="2906762"/>
    <lineage>
        <taxon>Bacteria</taxon>
        <taxon>Pseudomonadati</taxon>
        <taxon>Pseudomonadota</taxon>
        <taxon>Betaproteobacteria</taxon>
        <taxon>Burkholderiales</taxon>
        <taxon>Sphaerotilaceae</taxon>
        <taxon>Roseateles</taxon>
    </lineage>
</organism>
<evidence type="ECO:0000256" key="2">
    <source>
        <dbReference type="ARBA" id="ARBA00012438"/>
    </source>
</evidence>
<feature type="transmembrane region" description="Helical" evidence="7">
    <location>
        <begin position="276"/>
        <end position="306"/>
    </location>
</feature>
<sequence>MPVAPADSSADDGAPLAASLRGTQTIFRVRRDYNSWVADETLEDYALRYAPTGFRKWSEWRVANTAYGAVSFLALEAIGGTIAMNYGFANALWAILFVGLITFLTALPISVYAARHGVDMDLLTRGAGFGYLGSTMTSLIYASFTFIFFALEAAIMALALQLAFDWPLLGCYLVSALVIVPLVTHGITFISRLQAWTQPIWLVLLLWPFAWFAFHQPQLYRDFAGLSGQASGSSDFDLRLAGAAATVAFALVVQVGEQVDFLRFLPRCSRANRGRWWGAVLMAGPGWVLPGMLKMLGGAFLAFVALQSEIDWHRAVEPTQMYLAGFRAALGDPGLALAVTVVFVILSQVKINVTNAYAGSLAWSNFFARLTHSHPGRVVWVVFNVFIALMLMTLGVFSALEHVLGFYSNIAIAWVGAIVADLVINKPLGLSPPGLEFRRAYLYDLNPVGLGSMGIAALVSIVAHVGLLGPWLAAFSPVVALATALVTAPLIAWGTKGRYYLAARTDGDCSSCRVNVGGDGRPCAHAGYRPARKGQPAAAQCSVCENTFEIDDMAACPVYAAPICSLCCTLESRCQDRCKVRSRAVDQLHDLLARLLPRRVAHRVNSRVAQSLLVFIALSTTLGSILTLVYVQESLLNPQTALAGPLIKLFALLTLVSAVCAWWIVLASESRSMAHEESFRQTQRLLREIDAHRRTDKQLQAAKEVAEAASRAKTRYVAGMTHELRTPLNSILGYTQVLQRHHAMSEPVRTAVSTIERSGEHMHALIDGLLDLARIEAGRLRLDLAPMPLDAFLHELVSMVQPQADAKGLAFELERIGRQPAWVVADSKRLRQILLNLLGNAVRFTEVGSLRLRVDATKHVLRFEVVDTGIGIEPQDQERIFQPFERGSAGRRVEKPGTGLGLTITHLLTELMGGVLTVDSTPGVGSRFTVRLYLREVEPPLAGAPGTAPTLAQQARLLRPVVGYEGRRRRLLVVDDQPIQRQLLAAMLVPLGFDVHEAASGREALAQMGRLRPDALLLDLTMDDLDGWQTAEQVRAQGWAEVALIFVSANLYENRPEALARAGAAGFVGKPVLESQLLAVLATSLGLTWRREDPAAQMLPPAQPAPPPAPGAMGALPVDVASELRQLARLGHAQGLRERLVVLAADPVWAAECAALQQHLSTFNFEAIISRLPVMEDAE</sequence>
<feature type="modified residue" description="4-aspartylphosphate" evidence="6">
    <location>
        <position position="1019"/>
    </location>
</feature>
<keyword evidence="3 6" id="KW-0597">Phosphoprotein</keyword>
<dbReference type="SMART" id="SM00448">
    <property type="entry name" value="REC"/>
    <property type="match status" value="1"/>
</dbReference>
<evidence type="ECO:0000313" key="10">
    <source>
        <dbReference type="EMBL" id="MCE4554544.1"/>
    </source>
</evidence>
<feature type="domain" description="Response regulatory" evidence="9">
    <location>
        <begin position="970"/>
        <end position="1085"/>
    </location>
</feature>
<dbReference type="InterPro" id="IPR003661">
    <property type="entry name" value="HisK_dim/P_dom"/>
</dbReference>
<dbReference type="Pfam" id="PF02518">
    <property type="entry name" value="HATPase_c"/>
    <property type="match status" value="1"/>
</dbReference>
<keyword evidence="4" id="KW-0808">Transferase</keyword>
<dbReference type="InterPro" id="IPR011006">
    <property type="entry name" value="CheY-like_superfamily"/>
</dbReference>
<evidence type="ECO:0000256" key="3">
    <source>
        <dbReference type="ARBA" id="ARBA00022553"/>
    </source>
</evidence>
<keyword evidence="5" id="KW-0418">Kinase</keyword>
<dbReference type="Gene3D" id="1.10.4160.10">
    <property type="entry name" value="Hydantoin permease"/>
    <property type="match status" value="1"/>
</dbReference>
<reference evidence="10 11" key="1">
    <citation type="submission" date="2021-12" db="EMBL/GenBank/DDBJ databases">
        <title>Genome seq of P8.</title>
        <authorList>
            <person name="Seo T."/>
        </authorList>
    </citation>
    <scope>NUCLEOTIDE SEQUENCE [LARGE SCALE GENOMIC DNA]</scope>
    <source>
        <strain evidence="10 11">P8</strain>
    </source>
</reference>
<dbReference type="RefSeq" id="WP_233371518.1">
    <property type="nucleotide sequence ID" value="NZ_JAJTWU010000003.1"/>
</dbReference>
<keyword evidence="7" id="KW-0812">Transmembrane</keyword>
<keyword evidence="7" id="KW-0472">Membrane</keyword>
<dbReference type="SUPFAM" id="SSF52172">
    <property type="entry name" value="CheY-like"/>
    <property type="match status" value="1"/>
</dbReference>
<comment type="catalytic activity">
    <reaction evidence="1">
        <text>ATP + protein L-histidine = ADP + protein N-phospho-L-histidine.</text>
        <dbReference type="EC" id="2.7.13.3"/>
    </reaction>
</comment>
<dbReference type="Proteomes" id="UP001200741">
    <property type="component" value="Unassembled WGS sequence"/>
</dbReference>
<keyword evidence="10" id="KW-0547">Nucleotide-binding</keyword>
<feature type="transmembrane region" description="Helical" evidence="7">
    <location>
        <begin position="166"/>
        <end position="187"/>
    </location>
</feature>
<proteinExistence type="predicted"/>
<dbReference type="PANTHER" id="PTHR43047">
    <property type="entry name" value="TWO-COMPONENT HISTIDINE PROTEIN KINASE"/>
    <property type="match status" value="1"/>
</dbReference>
<evidence type="ECO:0000256" key="6">
    <source>
        <dbReference type="PROSITE-ProRule" id="PRU00169"/>
    </source>
</evidence>
<dbReference type="InterPro" id="IPR001789">
    <property type="entry name" value="Sig_transdc_resp-reg_receiver"/>
</dbReference>
<dbReference type="InterPro" id="IPR036890">
    <property type="entry name" value="HATPase_C_sf"/>
</dbReference>
<dbReference type="SMART" id="SM00388">
    <property type="entry name" value="HisKA"/>
    <property type="match status" value="1"/>
</dbReference>
<feature type="transmembrane region" description="Helical" evidence="7">
    <location>
        <begin position="199"/>
        <end position="216"/>
    </location>
</feature>
<evidence type="ECO:0000259" key="9">
    <source>
        <dbReference type="PROSITE" id="PS50110"/>
    </source>
</evidence>
<feature type="transmembrane region" description="Helical" evidence="7">
    <location>
        <begin position="326"/>
        <end position="346"/>
    </location>
</feature>
<feature type="transmembrane region" description="Helical" evidence="7">
    <location>
        <begin position="135"/>
        <end position="160"/>
    </location>
</feature>
<evidence type="ECO:0000256" key="4">
    <source>
        <dbReference type="ARBA" id="ARBA00022679"/>
    </source>
</evidence>
<name>A0ABS8XP50_9BURK</name>
<protein>
    <recommendedName>
        <fullName evidence="2">histidine kinase</fullName>
        <ecNumber evidence="2">2.7.13.3</ecNumber>
    </recommendedName>
</protein>
<gene>
    <name evidence="10" type="ORF">LXT13_08830</name>
</gene>
<keyword evidence="10" id="KW-0067">ATP-binding</keyword>
<evidence type="ECO:0000256" key="7">
    <source>
        <dbReference type="SAM" id="Phobius"/>
    </source>
</evidence>
<feature type="transmembrane region" description="Helical" evidence="7">
    <location>
        <begin position="642"/>
        <end position="665"/>
    </location>
</feature>
<feature type="domain" description="Histidine kinase" evidence="8">
    <location>
        <begin position="719"/>
        <end position="936"/>
    </location>
</feature>
<evidence type="ECO:0000313" key="11">
    <source>
        <dbReference type="Proteomes" id="UP001200741"/>
    </source>
</evidence>
<feature type="transmembrane region" description="Helical" evidence="7">
    <location>
        <begin position="378"/>
        <end position="400"/>
    </location>
</feature>
<feature type="transmembrane region" description="Helical" evidence="7">
    <location>
        <begin position="608"/>
        <end position="630"/>
    </location>
</feature>
<dbReference type="Gene3D" id="3.40.50.2300">
    <property type="match status" value="1"/>
</dbReference>
<dbReference type="PROSITE" id="PS50110">
    <property type="entry name" value="RESPONSE_REGULATORY"/>
    <property type="match status" value="1"/>
</dbReference>
<dbReference type="CDD" id="cd16922">
    <property type="entry name" value="HATPase_EvgS-ArcB-TorS-like"/>
    <property type="match status" value="1"/>
</dbReference>
<evidence type="ECO:0000256" key="5">
    <source>
        <dbReference type="ARBA" id="ARBA00022777"/>
    </source>
</evidence>
<dbReference type="Pfam" id="PF00072">
    <property type="entry name" value="Response_reg"/>
    <property type="match status" value="1"/>
</dbReference>
<feature type="transmembrane region" description="Helical" evidence="7">
    <location>
        <begin position="65"/>
        <end position="86"/>
    </location>
</feature>
<dbReference type="CDD" id="cd00082">
    <property type="entry name" value="HisKA"/>
    <property type="match status" value="1"/>
</dbReference>
<dbReference type="PANTHER" id="PTHR43047:SF64">
    <property type="entry name" value="HISTIDINE KINASE CONTAINING CHEY-HOMOLOGOUS RECEIVER DOMAIN AND PAS DOMAIN-RELATED"/>
    <property type="match status" value="1"/>
</dbReference>
<dbReference type="InterPro" id="IPR003594">
    <property type="entry name" value="HATPase_dom"/>
</dbReference>
<dbReference type="InterPro" id="IPR036097">
    <property type="entry name" value="HisK_dim/P_sf"/>
</dbReference>
<comment type="caution">
    <text evidence="10">The sequence shown here is derived from an EMBL/GenBank/DDBJ whole genome shotgun (WGS) entry which is preliminary data.</text>
</comment>
<dbReference type="EMBL" id="JAJTWU010000003">
    <property type="protein sequence ID" value="MCE4554544.1"/>
    <property type="molecule type" value="Genomic_DNA"/>
</dbReference>
<feature type="transmembrane region" description="Helical" evidence="7">
    <location>
        <begin position="471"/>
        <end position="494"/>
    </location>
</feature>
<dbReference type="EC" id="2.7.13.3" evidence="2"/>
<dbReference type="SUPFAM" id="SSF47384">
    <property type="entry name" value="Homodimeric domain of signal transducing histidine kinase"/>
    <property type="match status" value="1"/>
</dbReference>
<dbReference type="PROSITE" id="PS50109">
    <property type="entry name" value="HIS_KIN"/>
    <property type="match status" value="1"/>
</dbReference>
<feature type="transmembrane region" description="Helical" evidence="7">
    <location>
        <begin position="445"/>
        <end position="465"/>
    </location>
</feature>
<dbReference type="GO" id="GO:0005524">
    <property type="term" value="F:ATP binding"/>
    <property type="evidence" value="ECO:0007669"/>
    <property type="project" value="UniProtKB-KW"/>
</dbReference>
<keyword evidence="7" id="KW-1133">Transmembrane helix</keyword>
<dbReference type="Gene3D" id="1.10.287.130">
    <property type="match status" value="1"/>
</dbReference>
<dbReference type="PRINTS" id="PR00344">
    <property type="entry name" value="BCTRLSENSOR"/>
</dbReference>
<dbReference type="Pfam" id="PF00512">
    <property type="entry name" value="HisKA"/>
    <property type="match status" value="1"/>
</dbReference>